<proteinExistence type="predicted"/>
<keyword evidence="1" id="KW-0285">Flavoprotein</keyword>
<evidence type="ECO:0000259" key="7">
    <source>
        <dbReference type="Pfam" id="PF01593"/>
    </source>
</evidence>
<protein>
    <submittedName>
        <fullName evidence="8">NAD(P)/FAD-dependent oxidoreductase</fullName>
    </submittedName>
</protein>
<keyword evidence="3" id="KW-0274">FAD</keyword>
<dbReference type="AlphaFoldDB" id="A0A9X4AVX9"/>
<comment type="caution">
    <text evidence="8">The sequence shown here is derived from an EMBL/GenBank/DDBJ whole genome shotgun (WGS) entry which is preliminary data.</text>
</comment>
<evidence type="ECO:0000313" key="8">
    <source>
        <dbReference type="EMBL" id="MDC3984740.1"/>
    </source>
</evidence>
<dbReference type="EMBL" id="JAGTJJ010000023">
    <property type="protein sequence ID" value="MDC3984740.1"/>
    <property type="molecule type" value="Genomic_DNA"/>
</dbReference>
<evidence type="ECO:0000256" key="3">
    <source>
        <dbReference type="ARBA" id="ARBA00022827"/>
    </source>
</evidence>
<dbReference type="Proteomes" id="UP001151081">
    <property type="component" value="Unassembled WGS sequence"/>
</dbReference>
<dbReference type="Gene3D" id="3.50.50.60">
    <property type="entry name" value="FAD/NAD(P)-binding domain"/>
    <property type="match status" value="2"/>
</dbReference>
<dbReference type="PANTHER" id="PTHR46091:SF3">
    <property type="entry name" value="AMINE OXIDASE DOMAIN-CONTAINING PROTEIN"/>
    <property type="match status" value="1"/>
</dbReference>
<dbReference type="InterPro" id="IPR052206">
    <property type="entry name" value="Retinol_saturase"/>
</dbReference>
<keyword evidence="9" id="KW-1185">Reference proteome</keyword>
<evidence type="ECO:0000256" key="4">
    <source>
        <dbReference type="ARBA" id="ARBA00022857"/>
    </source>
</evidence>
<dbReference type="PANTHER" id="PTHR46091">
    <property type="entry name" value="BLR7054 PROTEIN"/>
    <property type="match status" value="1"/>
</dbReference>
<name>A0A9X4AVX9_9BACT</name>
<evidence type="ECO:0000256" key="6">
    <source>
        <dbReference type="SAM" id="MobiDB-lite"/>
    </source>
</evidence>
<gene>
    <name evidence="8" type="ORF">KEG57_29940</name>
</gene>
<feature type="region of interest" description="Disordered" evidence="6">
    <location>
        <begin position="530"/>
        <end position="550"/>
    </location>
</feature>
<dbReference type="InterPro" id="IPR036188">
    <property type="entry name" value="FAD/NAD-bd_sf"/>
</dbReference>
<accession>A0A9X4AVX9</accession>
<dbReference type="SUPFAM" id="SSF51905">
    <property type="entry name" value="FAD/NAD(P)-binding domain"/>
    <property type="match status" value="1"/>
</dbReference>
<evidence type="ECO:0000256" key="5">
    <source>
        <dbReference type="ARBA" id="ARBA00023027"/>
    </source>
</evidence>
<dbReference type="Pfam" id="PF01593">
    <property type="entry name" value="Amino_oxidase"/>
    <property type="match status" value="1"/>
</dbReference>
<organism evidence="8 9">
    <name type="scientific">Polyangium jinanense</name>
    <dbReference type="NCBI Taxonomy" id="2829994"/>
    <lineage>
        <taxon>Bacteria</taxon>
        <taxon>Pseudomonadati</taxon>
        <taxon>Myxococcota</taxon>
        <taxon>Polyangia</taxon>
        <taxon>Polyangiales</taxon>
        <taxon>Polyangiaceae</taxon>
        <taxon>Polyangium</taxon>
    </lineage>
</organism>
<dbReference type="GO" id="GO:0016491">
    <property type="term" value="F:oxidoreductase activity"/>
    <property type="evidence" value="ECO:0007669"/>
    <property type="project" value="InterPro"/>
</dbReference>
<keyword evidence="5" id="KW-0520">NAD</keyword>
<sequence>MERWDTIVVGSGAGGLTAALALARAGQRVLVLEQHYLPGGWTHSFALEGYRFSPGVHYIGELGPGQSARALYEGLGLGSDLTFHELAPDGFDHFLLGGERFDVPRGFDRYFERLVSRFPHERKGLARYFDVIGRIVEGTLRCEELLVSPRGALELPFRSKDLFVWGLRTQHALLDSTIRDPLLRGILAAQSGNHGLPPSRVSLPLHARMINHYYDGGYYPRGGAKRIPMAMIKALRRRGGEIRLRTRVRRILVESGRAAGVELESGERIASRAVVSNADPAITFGKLLEPPHGERERRKTGRMEYSVGILSVFCATDLDLPAMGLDSGNYWCYRTLDVNGVYERALHALPHGIIEGLFLTVTTLKDPGHAPKGHHTLELFTFVPYEPFERWAGTAAARPEGYRDLKERLGDALIAAAERVIPGLGKNLTFRSVGTPLTNDFYCETHRGSSYGTAKSPLQLGPFSFPIRSSVPGLYSVGASTLSHGVAGAATSGLFAARDILGVRHIADLLAPPDGSLQIVPAAELAPASRTRVHAPAAAHDDDTEDALAS</sequence>
<keyword evidence="4" id="KW-0521">NADP</keyword>
<reference evidence="8 9" key="1">
    <citation type="submission" date="2021-04" db="EMBL/GenBank/DDBJ databases">
        <title>Genome analysis of Polyangium sp.</title>
        <authorList>
            <person name="Li Y."/>
            <person name="Wang J."/>
        </authorList>
    </citation>
    <scope>NUCLEOTIDE SEQUENCE [LARGE SCALE GENOMIC DNA]</scope>
    <source>
        <strain evidence="8 9">SDU14</strain>
    </source>
</reference>
<evidence type="ECO:0000256" key="1">
    <source>
        <dbReference type="ARBA" id="ARBA00022630"/>
    </source>
</evidence>
<dbReference type="RefSeq" id="WP_272421820.1">
    <property type="nucleotide sequence ID" value="NZ_JAGTJJ010000023.1"/>
</dbReference>
<evidence type="ECO:0000256" key="2">
    <source>
        <dbReference type="ARBA" id="ARBA00022729"/>
    </source>
</evidence>
<evidence type="ECO:0000313" key="9">
    <source>
        <dbReference type="Proteomes" id="UP001151081"/>
    </source>
</evidence>
<feature type="domain" description="Amine oxidase" evidence="7">
    <location>
        <begin position="14"/>
        <end position="501"/>
    </location>
</feature>
<dbReference type="InterPro" id="IPR002937">
    <property type="entry name" value="Amino_oxidase"/>
</dbReference>
<keyword evidence="2" id="KW-0732">Signal</keyword>